<proteinExistence type="predicted"/>
<protein>
    <submittedName>
        <fullName evidence="1">Uncharacterized protein</fullName>
    </submittedName>
</protein>
<evidence type="ECO:0000313" key="2">
    <source>
        <dbReference type="Proteomes" id="UP001055115"/>
    </source>
</evidence>
<dbReference type="GeneID" id="73322790"/>
<dbReference type="AlphaFoldDB" id="A0AA37L4P1"/>
<accession>A0AA37L4P1</accession>
<organism evidence="1 2">
    <name type="scientific">Colletotrichum spaethianum</name>
    <dbReference type="NCBI Taxonomy" id="700344"/>
    <lineage>
        <taxon>Eukaryota</taxon>
        <taxon>Fungi</taxon>
        <taxon>Dikarya</taxon>
        <taxon>Ascomycota</taxon>
        <taxon>Pezizomycotina</taxon>
        <taxon>Sordariomycetes</taxon>
        <taxon>Hypocreomycetidae</taxon>
        <taxon>Glomerellales</taxon>
        <taxon>Glomerellaceae</taxon>
        <taxon>Colletotrichum</taxon>
        <taxon>Colletotrichum spaethianum species complex</taxon>
    </lineage>
</organism>
<gene>
    <name evidence="1" type="ORF">ColSpa_01988</name>
</gene>
<comment type="caution">
    <text evidence="1">The sequence shown here is derived from an EMBL/GenBank/DDBJ whole genome shotgun (WGS) entry which is preliminary data.</text>
</comment>
<dbReference type="RefSeq" id="XP_049124157.1">
    <property type="nucleotide sequence ID" value="XM_049268200.1"/>
</dbReference>
<sequence length="165" mass="17995">MESGKKYVLRITSDESDLNNATFFLGGGQNLLLKTPAAATAEQSIVVKSGPTPSTIIIDSPTEETLILQGPVGKGEHQLRASTKVTPFGIGSAICHNSWEVVEDASTHRLLLRYKNENFGNRSWVAVPPRGPEENTWAVWWYEPLPFNARDLPGAVAVDIEVVPV</sequence>
<dbReference type="EMBL" id="BQXU01000003">
    <property type="protein sequence ID" value="GKT41807.1"/>
    <property type="molecule type" value="Genomic_DNA"/>
</dbReference>
<keyword evidence="2" id="KW-1185">Reference proteome</keyword>
<name>A0AA37L4P1_9PEZI</name>
<reference evidence="1 2" key="1">
    <citation type="submission" date="2022-03" db="EMBL/GenBank/DDBJ databases">
        <title>Genome data of Colletotrichum spp.</title>
        <authorList>
            <person name="Utami Y.D."/>
            <person name="Hiruma K."/>
        </authorList>
    </citation>
    <scope>NUCLEOTIDE SEQUENCE [LARGE SCALE GENOMIC DNA]</scope>
    <source>
        <strain evidence="1 2">MAFF 239500</strain>
    </source>
</reference>
<evidence type="ECO:0000313" key="1">
    <source>
        <dbReference type="EMBL" id="GKT41807.1"/>
    </source>
</evidence>
<dbReference type="Proteomes" id="UP001055115">
    <property type="component" value="Unassembled WGS sequence"/>
</dbReference>